<feature type="region of interest" description="Disordered" evidence="1">
    <location>
        <begin position="17"/>
        <end position="48"/>
    </location>
</feature>
<evidence type="ECO:0000313" key="3">
    <source>
        <dbReference type="EMBL" id="QNP46471.1"/>
    </source>
</evidence>
<evidence type="ECO:0000256" key="2">
    <source>
        <dbReference type="SAM" id="SignalP"/>
    </source>
</evidence>
<name>A0ABX6TAR7_9SPHN</name>
<reference evidence="3 4" key="1">
    <citation type="submission" date="2020-08" db="EMBL/GenBank/DDBJ databases">
        <title>Genome sequence of Sphingomonas sediminicola KACC 15039T.</title>
        <authorList>
            <person name="Hyun D.-W."/>
            <person name="Bae J.-W."/>
        </authorList>
    </citation>
    <scope>NUCLEOTIDE SEQUENCE [LARGE SCALE GENOMIC DNA]</scope>
    <source>
        <strain evidence="3 4">KACC 15039</strain>
    </source>
</reference>
<organism evidence="3 4">
    <name type="scientific">Sphingomonas sediminicola</name>
    <dbReference type="NCBI Taxonomy" id="386874"/>
    <lineage>
        <taxon>Bacteria</taxon>
        <taxon>Pseudomonadati</taxon>
        <taxon>Pseudomonadota</taxon>
        <taxon>Alphaproteobacteria</taxon>
        <taxon>Sphingomonadales</taxon>
        <taxon>Sphingomonadaceae</taxon>
        <taxon>Sphingomonas</taxon>
    </lineage>
</organism>
<sequence>MKTFIGAIALIIAAPVAAQTAPSSQMDHSKMGHSQMGQMDHSQHSQGKHDCKECCEKMKGKDGKMECMDKKADAKTAAPDASAQAHEGHAH</sequence>
<evidence type="ECO:0000313" key="4">
    <source>
        <dbReference type="Proteomes" id="UP000516105"/>
    </source>
</evidence>
<protein>
    <recommendedName>
        <fullName evidence="5">Pentapeptide MXKDX repeat protein</fullName>
    </recommendedName>
</protein>
<dbReference type="EMBL" id="CP060782">
    <property type="protein sequence ID" value="QNP46471.1"/>
    <property type="molecule type" value="Genomic_DNA"/>
</dbReference>
<keyword evidence="2" id="KW-0732">Signal</keyword>
<dbReference type="RefSeq" id="WP_187709424.1">
    <property type="nucleotide sequence ID" value="NZ_CP060782.1"/>
</dbReference>
<dbReference type="Proteomes" id="UP000516105">
    <property type="component" value="Chromosome"/>
</dbReference>
<feature type="compositionally biased region" description="Low complexity" evidence="1">
    <location>
        <begin position="75"/>
        <end position="85"/>
    </location>
</feature>
<keyword evidence="4" id="KW-1185">Reference proteome</keyword>
<feature type="chain" id="PRO_5045501714" description="Pentapeptide MXKDX repeat protein" evidence="2">
    <location>
        <begin position="19"/>
        <end position="91"/>
    </location>
</feature>
<accession>A0ABX6TAR7</accession>
<evidence type="ECO:0000256" key="1">
    <source>
        <dbReference type="SAM" id="MobiDB-lite"/>
    </source>
</evidence>
<gene>
    <name evidence="3" type="ORF">H9L14_04745</name>
</gene>
<evidence type="ECO:0008006" key="5">
    <source>
        <dbReference type="Google" id="ProtNLM"/>
    </source>
</evidence>
<feature type="signal peptide" evidence="2">
    <location>
        <begin position="1"/>
        <end position="18"/>
    </location>
</feature>
<feature type="region of interest" description="Disordered" evidence="1">
    <location>
        <begin position="71"/>
        <end position="91"/>
    </location>
</feature>
<proteinExistence type="predicted"/>